<protein>
    <submittedName>
        <fullName evidence="1">Uncharacterized protein</fullName>
    </submittedName>
</protein>
<proteinExistence type="predicted"/>
<sequence>MGNGGNCVNDDIKEVPPQHRTIAGSFTLRLRREDAARLESQRRQEMLRNQEGQALLRANPL</sequence>
<dbReference type="EMBL" id="KN717108">
    <property type="protein sequence ID" value="KJH40568.1"/>
    <property type="molecule type" value="Genomic_DNA"/>
</dbReference>
<evidence type="ECO:0000313" key="1">
    <source>
        <dbReference type="EMBL" id="KJH40568.1"/>
    </source>
</evidence>
<accession>A0A0D8X7Q0</accession>
<dbReference type="Proteomes" id="UP000053766">
    <property type="component" value="Unassembled WGS sequence"/>
</dbReference>
<reference evidence="1 2" key="1">
    <citation type="submission" date="2013-11" db="EMBL/GenBank/DDBJ databases">
        <title>Draft genome of the bovine lungworm Dictyocaulus viviparus.</title>
        <authorList>
            <person name="Mitreva M."/>
        </authorList>
    </citation>
    <scope>NUCLEOTIDE SEQUENCE [LARGE SCALE GENOMIC DNA]</scope>
    <source>
        <strain evidence="1 2">HannoverDv2000</strain>
    </source>
</reference>
<keyword evidence="2" id="KW-1185">Reference proteome</keyword>
<evidence type="ECO:0000313" key="2">
    <source>
        <dbReference type="Proteomes" id="UP000053766"/>
    </source>
</evidence>
<reference evidence="2" key="2">
    <citation type="journal article" date="2016" name="Sci. Rep.">
        <title>Dictyocaulus viviparus genome, variome and transcriptome elucidate lungworm biology and support future intervention.</title>
        <authorList>
            <person name="McNulty S.N."/>
            <person name="Strube C."/>
            <person name="Rosa B.A."/>
            <person name="Martin J.C."/>
            <person name="Tyagi R."/>
            <person name="Choi Y.J."/>
            <person name="Wang Q."/>
            <person name="Hallsworth Pepin K."/>
            <person name="Zhang X."/>
            <person name="Ozersky P."/>
            <person name="Wilson R.K."/>
            <person name="Sternberg P.W."/>
            <person name="Gasser R.B."/>
            <person name="Mitreva M."/>
        </authorList>
    </citation>
    <scope>NUCLEOTIDE SEQUENCE [LARGE SCALE GENOMIC DNA]</scope>
    <source>
        <strain evidence="2">HannoverDv2000</strain>
    </source>
</reference>
<gene>
    <name evidence="1" type="ORF">DICVIV_13473</name>
</gene>
<name>A0A0D8X7Q0_DICVI</name>
<organism evidence="1 2">
    <name type="scientific">Dictyocaulus viviparus</name>
    <name type="common">Bovine lungworm</name>
    <dbReference type="NCBI Taxonomy" id="29172"/>
    <lineage>
        <taxon>Eukaryota</taxon>
        <taxon>Metazoa</taxon>
        <taxon>Ecdysozoa</taxon>
        <taxon>Nematoda</taxon>
        <taxon>Chromadorea</taxon>
        <taxon>Rhabditida</taxon>
        <taxon>Rhabditina</taxon>
        <taxon>Rhabditomorpha</taxon>
        <taxon>Strongyloidea</taxon>
        <taxon>Metastrongylidae</taxon>
        <taxon>Dictyocaulus</taxon>
    </lineage>
</organism>
<dbReference type="AlphaFoldDB" id="A0A0D8X7Q0"/>